<feature type="compositionally biased region" description="Polar residues" evidence="1">
    <location>
        <begin position="176"/>
        <end position="191"/>
    </location>
</feature>
<dbReference type="Proteomes" id="UP000622797">
    <property type="component" value="Unassembled WGS sequence"/>
</dbReference>
<dbReference type="OrthoDB" id="4395072at2759"/>
<proteinExistence type="predicted"/>
<sequence>MKAESTAEQKMKTALLSYPPQVPPLSSALHVKEALRSTHVSSGTQHNELQIHRSDECRSNNSANCLTDNTSKYPIVDPISLTFTHDRPAAMPSLLQLDEQDSERMTLSETKPSTLGNYNLFARDKRDRKNGDTQNQVQKEGFGKAVGNYLRQRKSPASHELEATSLMDRAIPLIRPSNSTSTPDATAQGASKASDLAPTPTDTGAFVCDTPSPELMYRFKGVSCLYVGFEDKVRPLPAQLEKWQKRIKPRLLTDIQEFENKMKTTKGARGVKPGLSPELRMSGYYVMGTGKVTLMPRIWILYDQEKWKKRVQAFVRDLEWLECEDLGDVEVRKGCPMLATVGTWPFINGLDLDESRAFRLANGMALYLQVEKPQKPSACGLVCCATLTRNGAVTNQRLSRIGGLICVNDETFGITAAHGMLEWLHASGFQDISSSDDPSDKESMCSDDTESEAPSTPDTTAGLHDDGTNSLEEDSWGEFLGSIDPGRIFQWNLSKKLD</sequence>
<evidence type="ECO:0000313" key="2">
    <source>
        <dbReference type="EMBL" id="KAF4951251.1"/>
    </source>
</evidence>
<comment type="caution">
    <text evidence="2">The sequence shown here is derived from an EMBL/GenBank/DDBJ whole genome shotgun (WGS) entry which is preliminary data.</text>
</comment>
<keyword evidence="3" id="KW-1185">Reference proteome</keyword>
<gene>
    <name evidence="2" type="ORF">FSARC_12978</name>
</gene>
<organism evidence="2 3">
    <name type="scientific">Fusarium sarcochroum</name>
    <dbReference type="NCBI Taxonomy" id="1208366"/>
    <lineage>
        <taxon>Eukaryota</taxon>
        <taxon>Fungi</taxon>
        <taxon>Dikarya</taxon>
        <taxon>Ascomycota</taxon>
        <taxon>Pezizomycotina</taxon>
        <taxon>Sordariomycetes</taxon>
        <taxon>Hypocreomycetidae</taxon>
        <taxon>Hypocreales</taxon>
        <taxon>Nectriaceae</taxon>
        <taxon>Fusarium</taxon>
        <taxon>Fusarium lateritium species complex</taxon>
    </lineage>
</organism>
<dbReference type="AlphaFoldDB" id="A0A8H4T4Q5"/>
<reference evidence="2" key="1">
    <citation type="journal article" date="2020" name="BMC Genomics">
        <title>Correction to: Identification and distribution of gene clusters required for synthesis of sphingolipid metabolism inhibitors in diverse species of the filamentous fungus Fusarium.</title>
        <authorList>
            <person name="Kim H.S."/>
            <person name="Lohmar J.M."/>
            <person name="Busman M."/>
            <person name="Brown D.W."/>
            <person name="Naumann T.A."/>
            <person name="Divon H.H."/>
            <person name="Lysoe E."/>
            <person name="Uhlig S."/>
            <person name="Proctor R.H."/>
        </authorList>
    </citation>
    <scope>NUCLEOTIDE SEQUENCE</scope>
    <source>
        <strain evidence="2">NRRL 20472</strain>
    </source>
</reference>
<evidence type="ECO:0000313" key="3">
    <source>
        <dbReference type="Proteomes" id="UP000622797"/>
    </source>
</evidence>
<feature type="region of interest" description="Disordered" evidence="1">
    <location>
        <begin position="124"/>
        <end position="145"/>
    </location>
</feature>
<reference evidence="2" key="2">
    <citation type="submission" date="2020-05" db="EMBL/GenBank/DDBJ databases">
        <authorList>
            <person name="Kim H.-S."/>
            <person name="Proctor R.H."/>
            <person name="Brown D.W."/>
        </authorList>
    </citation>
    <scope>NUCLEOTIDE SEQUENCE</scope>
    <source>
        <strain evidence="2">NRRL 20472</strain>
    </source>
</reference>
<name>A0A8H4T4Q5_9HYPO</name>
<protein>
    <submittedName>
        <fullName evidence="2">Uncharacterized protein</fullName>
    </submittedName>
</protein>
<accession>A0A8H4T4Q5</accession>
<feature type="region of interest" description="Disordered" evidence="1">
    <location>
        <begin position="175"/>
        <end position="198"/>
    </location>
</feature>
<feature type="region of interest" description="Disordered" evidence="1">
    <location>
        <begin position="432"/>
        <end position="476"/>
    </location>
</feature>
<evidence type="ECO:0000256" key="1">
    <source>
        <dbReference type="SAM" id="MobiDB-lite"/>
    </source>
</evidence>
<dbReference type="EMBL" id="JABEXW010000926">
    <property type="protein sequence ID" value="KAF4951251.1"/>
    <property type="molecule type" value="Genomic_DNA"/>
</dbReference>